<dbReference type="AlphaFoldDB" id="A0A1R1J4F8"/>
<dbReference type="Proteomes" id="UP000187194">
    <property type="component" value="Unassembled WGS sequence"/>
</dbReference>
<accession>A0A1R1J4F8</accession>
<reference evidence="1 2" key="1">
    <citation type="submission" date="2017-01" db="EMBL/GenBank/DDBJ databases">
        <title>Phylogeographic, genomic and meropenem susceptibility analysis of Burkholderia ubonensis.</title>
        <authorList>
            <person name="Price E.P."/>
            <person name="Sarovich D.S."/>
            <person name="Webb J.R."/>
            <person name="Hall C.M."/>
            <person name="Sahl J.W."/>
            <person name="Kaestli M."/>
            <person name="Mayo M."/>
            <person name="Harrington G."/>
            <person name="Baker A.L."/>
            <person name="Sidak-Loftis L.C."/>
            <person name="Lummis M."/>
            <person name="Schupp J.M."/>
            <person name="Gillece J.D."/>
            <person name="Tuanyok A."/>
            <person name="Warner J."/>
            <person name="Busch J.D."/>
            <person name="Keim P."/>
            <person name="Currie B.J."/>
            <person name="Wagner D.M."/>
        </authorList>
    </citation>
    <scope>NUCLEOTIDE SEQUENCE [LARGE SCALE GENOMIC DNA]</scope>
    <source>
        <strain evidence="1 2">A21</strain>
    </source>
</reference>
<protein>
    <submittedName>
        <fullName evidence="1">Uncharacterized protein</fullName>
    </submittedName>
</protein>
<evidence type="ECO:0000313" key="2">
    <source>
        <dbReference type="Proteomes" id="UP000187194"/>
    </source>
</evidence>
<dbReference type="EMBL" id="MTJZ01000063">
    <property type="protein sequence ID" value="OMG70048.1"/>
    <property type="molecule type" value="Genomic_DNA"/>
</dbReference>
<comment type="caution">
    <text evidence="1">The sequence shown here is derived from an EMBL/GenBank/DDBJ whole genome shotgun (WGS) entry which is preliminary data.</text>
</comment>
<proteinExistence type="predicted"/>
<organism evidence="1 2">
    <name type="scientific">Burkholderia ubonensis</name>
    <dbReference type="NCBI Taxonomy" id="101571"/>
    <lineage>
        <taxon>Bacteria</taxon>
        <taxon>Pseudomonadati</taxon>
        <taxon>Pseudomonadota</taxon>
        <taxon>Betaproteobacteria</taxon>
        <taxon>Burkholderiales</taxon>
        <taxon>Burkholderiaceae</taxon>
        <taxon>Burkholderia</taxon>
        <taxon>Burkholderia cepacia complex</taxon>
    </lineage>
</organism>
<name>A0A1R1J4F8_9BURK</name>
<gene>
    <name evidence="1" type="ORF">BW685_27820</name>
</gene>
<evidence type="ECO:0000313" key="1">
    <source>
        <dbReference type="EMBL" id="OMG70048.1"/>
    </source>
</evidence>
<sequence length="99" mass="11625">MKNTLINTFLERIFIIMGTINNEGIAYDTTAKHLLDQRPHKWLLNQDNIWRKRFHGTHDARLQLRAVFKIIIDPPICQVSVFDDLHAAIMIKIDTQPFN</sequence>